<sequence length="343" mass="38717">MTPVDPSKPVHAGPSDSWHGVVAPGTRFAPETGGRYHLYIGLFCPFAHRANIVRVLKGLEEIIPLSIVKAYPKGDDKGWPGWKFPSSDDPYEGATPDNLFGSKYLHEVYFRADPDYKGRYSVPVLYDTKEDTIVNNMSLELLRWLQTAFDGMLPEGNPERQLNLYPSHLRAKIDEISPWLQRDFNTGVYNAGFATDQATYEKNVPPVFAALNQLELLIHKSGGPYILGTELTELDVLAYATAIRFDVVYVQHFKVNLGTIRGSYPVVYEWLKNLYWNVKGFRETTNFKHIKENSHDKINPLAITPLGPYPDIEEGVNLEFNKIKPGAVTHPVVLEYQKALPAI</sequence>
<dbReference type="SUPFAM" id="SSF52833">
    <property type="entry name" value="Thioredoxin-like"/>
    <property type="match status" value="1"/>
</dbReference>
<feature type="active site" description="Nucleophile" evidence="1">
    <location>
        <position position="44"/>
    </location>
</feature>
<dbReference type="InterPro" id="IPR047047">
    <property type="entry name" value="GST_Omega-like_C"/>
</dbReference>
<accession>M7SE42</accession>
<dbReference type="PANTHER" id="PTHR32419:SF23">
    <property type="entry name" value="GLUTATHIONE S-TRANSFERASE (EUROFUNG)"/>
    <property type="match status" value="1"/>
</dbReference>
<dbReference type="Pfam" id="PF13410">
    <property type="entry name" value="GST_C_2"/>
    <property type="match status" value="1"/>
</dbReference>
<dbReference type="EMBL" id="KB707428">
    <property type="protein sequence ID" value="EMR62442.1"/>
    <property type="molecule type" value="Genomic_DNA"/>
</dbReference>
<dbReference type="Gene3D" id="1.20.1050.10">
    <property type="match status" value="1"/>
</dbReference>
<evidence type="ECO:0000256" key="1">
    <source>
        <dbReference type="PIRSR" id="PIRSR015753-1"/>
    </source>
</evidence>
<feature type="binding site" evidence="2">
    <location>
        <position position="82"/>
    </location>
    <ligand>
        <name>glutathione</name>
        <dbReference type="ChEBI" id="CHEBI:57925"/>
    </ligand>
</feature>
<dbReference type="Proteomes" id="UP000012174">
    <property type="component" value="Unassembled WGS sequence"/>
</dbReference>
<dbReference type="HOGENOM" id="CLU_037263_0_1_1"/>
<evidence type="ECO:0000313" key="5">
    <source>
        <dbReference type="EMBL" id="EMR62442.1"/>
    </source>
</evidence>
<dbReference type="PANTHER" id="PTHR32419">
    <property type="entry name" value="GLUTATHIONYL-HYDROQUINONE REDUCTASE"/>
    <property type="match status" value="1"/>
</dbReference>
<dbReference type="Pfam" id="PF13409">
    <property type="entry name" value="GST_N_2"/>
    <property type="match status" value="1"/>
</dbReference>
<dbReference type="KEGG" id="ela:UCREL1_10599"/>
<feature type="site" description="Lowers pKa of active site Cys" evidence="3">
    <location>
        <position position="249"/>
    </location>
</feature>
<dbReference type="InterPro" id="IPR004045">
    <property type="entry name" value="Glutathione_S-Trfase_N"/>
</dbReference>
<dbReference type="PIRSF" id="PIRSF015753">
    <property type="entry name" value="GST"/>
    <property type="match status" value="1"/>
</dbReference>
<dbReference type="Gene3D" id="3.40.30.10">
    <property type="entry name" value="Glutaredoxin"/>
    <property type="match status" value="1"/>
</dbReference>
<dbReference type="AlphaFoldDB" id="M7SE42"/>
<evidence type="ECO:0000256" key="2">
    <source>
        <dbReference type="PIRSR" id="PIRSR015753-2"/>
    </source>
</evidence>
<gene>
    <name evidence="5" type="ORF">UCREL1_10599</name>
</gene>
<dbReference type="CDD" id="cd03190">
    <property type="entry name" value="GST_C_Omega_like"/>
    <property type="match status" value="1"/>
</dbReference>
<reference evidence="6" key="1">
    <citation type="journal article" date="2013" name="Genome Announc.">
        <title>Draft genome sequence of the grapevine dieback fungus Eutypa lata UCR-EL1.</title>
        <authorList>
            <person name="Blanco-Ulate B."/>
            <person name="Rolshausen P.E."/>
            <person name="Cantu D."/>
        </authorList>
    </citation>
    <scope>NUCLEOTIDE SEQUENCE [LARGE SCALE GENOMIC DNA]</scope>
    <source>
        <strain evidence="6">UCR-EL1</strain>
    </source>
</reference>
<feature type="active site" description="Proton donor/acceptor" evidence="1">
    <location>
        <position position="189"/>
    </location>
</feature>
<dbReference type="OMA" id="LYWNVKG"/>
<dbReference type="STRING" id="1287681.M7SE42"/>
<evidence type="ECO:0000259" key="4">
    <source>
        <dbReference type="Pfam" id="PF13409"/>
    </source>
</evidence>
<keyword evidence="5" id="KW-0808">Transferase</keyword>
<name>M7SE42_EUTLA</name>
<dbReference type="GO" id="GO:0005737">
    <property type="term" value="C:cytoplasm"/>
    <property type="evidence" value="ECO:0007669"/>
    <property type="project" value="TreeGrafter"/>
</dbReference>
<evidence type="ECO:0000256" key="3">
    <source>
        <dbReference type="PIRSR" id="PIRSR015753-3"/>
    </source>
</evidence>
<dbReference type="GO" id="GO:0004364">
    <property type="term" value="F:glutathione transferase activity"/>
    <property type="evidence" value="ECO:0007669"/>
    <property type="project" value="InterPro"/>
</dbReference>
<dbReference type="InterPro" id="IPR036249">
    <property type="entry name" value="Thioredoxin-like_sf"/>
</dbReference>
<feature type="domain" description="GST N-terminal" evidence="4">
    <location>
        <begin position="43"/>
        <end position="147"/>
    </location>
</feature>
<feature type="binding site" evidence="2">
    <location>
        <begin position="119"/>
        <end position="122"/>
    </location>
    <ligand>
        <name>glutathione</name>
        <dbReference type="ChEBI" id="CHEBI:57925"/>
    </ligand>
</feature>
<keyword evidence="6" id="KW-1185">Reference proteome</keyword>
<dbReference type="eggNOG" id="KOG2903">
    <property type="taxonomic scope" value="Eukaryota"/>
</dbReference>
<dbReference type="SUPFAM" id="SSF47616">
    <property type="entry name" value="GST C-terminal domain-like"/>
    <property type="match status" value="1"/>
</dbReference>
<protein>
    <submittedName>
        <fullName evidence="5">Putative glutathione s-transferase gst3 protein</fullName>
    </submittedName>
</protein>
<dbReference type="InterPro" id="IPR016639">
    <property type="entry name" value="GST_Omega/GSH"/>
</dbReference>
<organism evidence="5 6">
    <name type="scientific">Eutypa lata (strain UCR-EL1)</name>
    <name type="common">Grapevine dieback disease fungus</name>
    <name type="synonym">Eutypa armeniacae</name>
    <dbReference type="NCBI Taxonomy" id="1287681"/>
    <lineage>
        <taxon>Eukaryota</taxon>
        <taxon>Fungi</taxon>
        <taxon>Dikarya</taxon>
        <taxon>Ascomycota</taxon>
        <taxon>Pezizomycotina</taxon>
        <taxon>Sordariomycetes</taxon>
        <taxon>Xylariomycetidae</taxon>
        <taxon>Xylariales</taxon>
        <taxon>Diatrypaceae</taxon>
        <taxon>Eutypa</taxon>
    </lineage>
</organism>
<dbReference type="InterPro" id="IPR036282">
    <property type="entry name" value="Glutathione-S-Trfase_C_sf"/>
</dbReference>
<evidence type="ECO:0000313" key="6">
    <source>
        <dbReference type="Proteomes" id="UP000012174"/>
    </source>
</evidence>
<proteinExistence type="predicted"/>
<dbReference type="OrthoDB" id="2309723at2759"/>